<keyword evidence="2" id="KW-1185">Reference proteome</keyword>
<reference evidence="1" key="1">
    <citation type="submission" date="2021-09" db="EMBL/GenBank/DDBJ databases">
        <authorList>
            <consortium name="AG Swart"/>
            <person name="Singh M."/>
            <person name="Singh A."/>
            <person name="Seah K."/>
            <person name="Emmerich C."/>
        </authorList>
    </citation>
    <scope>NUCLEOTIDE SEQUENCE</scope>
    <source>
        <strain evidence="1">ATCC30299</strain>
    </source>
</reference>
<dbReference type="AlphaFoldDB" id="A0AAU9INH6"/>
<organism evidence="1 2">
    <name type="scientific">Blepharisma stoltei</name>
    <dbReference type="NCBI Taxonomy" id="1481888"/>
    <lineage>
        <taxon>Eukaryota</taxon>
        <taxon>Sar</taxon>
        <taxon>Alveolata</taxon>
        <taxon>Ciliophora</taxon>
        <taxon>Postciliodesmatophora</taxon>
        <taxon>Heterotrichea</taxon>
        <taxon>Heterotrichida</taxon>
        <taxon>Blepharismidae</taxon>
        <taxon>Blepharisma</taxon>
    </lineage>
</organism>
<evidence type="ECO:0000313" key="1">
    <source>
        <dbReference type="EMBL" id="CAG9315588.1"/>
    </source>
</evidence>
<accession>A0AAU9INH6</accession>
<protein>
    <submittedName>
        <fullName evidence="1">Uncharacterized protein</fullName>
    </submittedName>
</protein>
<dbReference type="EMBL" id="CAJZBQ010000014">
    <property type="protein sequence ID" value="CAG9315588.1"/>
    <property type="molecule type" value="Genomic_DNA"/>
</dbReference>
<comment type="caution">
    <text evidence="1">The sequence shown here is derived from an EMBL/GenBank/DDBJ whole genome shotgun (WGS) entry which is preliminary data.</text>
</comment>
<gene>
    <name evidence="1" type="ORF">BSTOLATCC_MIC14342</name>
</gene>
<dbReference type="Proteomes" id="UP001162131">
    <property type="component" value="Unassembled WGS sequence"/>
</dbReference>
<proteinExistence type="predicted"/>
<name>A0AAU9INH6_9CILI</name>
<sequence length="235" mass="27171">MLTLQFPNMDKSFTVKEKHNFLPAFPIRSLMKEYGHKKSKSHLCDSKKTTSRFNESRHSYFEDLNNSERKNVARSINTDSPELPNLTPSSPNYKGIKQVYLNLDNLTPRKPTPKPIITKIIKSPDSDSSKKSITPRIHITKNSIISNFQFSNVFIDNTKNSRHKRYNSINKKKATTPDIAQYSGRQFKTFDNSMNSVNKVTLESKRHKVRNLSHILEKLKTQTLKPKVFKFTIAV</sequence>
<evidence type="ECO:0000313" key="2">
    <source>
        <dbReference type="Proteomes" id="UP001162131"/>
    </source>
</evidence>